<dbReference type="Pfam" id="PF00700">
    <property type="entry name" value="Flagellin_C"/>
    <property type="match status" value="1"/>
</dbReference>
<dbReference type="Proteomes" id="UP000818603">
    <property type="component" value="Unassembled WGS sequence"/>
</dbReference>
<evidence type="ECO:0000259" key="5">
    <source>
        <dbReference type="Pfam" id="PF00700"/>
    </source>
</evidence>
<reference evidence="7 9" key="2">
    <citation type="submission" date="2020-02" db="EMBL/GenBank/DDBJ databases">
        <title>Genome sequence of Parvularcula flava strain NH6-79.</title>
        <authorList>
            <person name="Abdul Karim M.H."/>
            <person name="Lam M.Q."/>
            <person name="Chen S.J."/>
            <person name="Yahya A."/>
            <person name="Shahir S."/>
            <person name="Shamsir M.S."/>
            <person name="Chong C.S."/>
        </authorList>
    </citation>
    <scope>NUCLEOTIDE SEQUENCE [LARGE SCALE GENOMIC DNA]</scope>
    <source>
        <strain evidence="7 9">NH6-79</strain>
    </source>
</reference>
<comment type="caution">
    <text evidence="6">The sequence shown here is derived from an EMBL/GenBank/DDBJ whole genome shotgun (WGS) entry which is preliminary data.</text>
</comment>
<dbReference type="AlphaFoldDB" id="A0A8J3EPS2"/>
<evidence type="ECO:0000259" key="4">
    <source>
        <dbReference type="Pfam" id="PF00669"/>
    </source>
</evidence>
<evidence type="ECO:0000256" key="1">
    <source>
        <dbReference type="ARBA" id="ARBA00005709"/>
    </source>
</evidence>
<dbReference type="GO" id="GO:0009288">
    <property type="term" value="C:bacterial-type flagellum"/>
    <property type="evidence" value="ECO:0007669"/>
    <property type="project" value="UniProtKB-SubCell"/>
</dbReference>
<keyword evidence="6" id="KW-0969">Cilium</keyword>
<feature type="domain" description="Flagellin C-terminal" evidence="5">
    <location>
        <begin position="334"/>
        <end position="418"/>
    </location>
</feature>
<dbReference type="SUPFAM" id="SSF64518">
    <property type="entry name" value="Phase 1 flagellin"/>
    <property type="match status" value="1"/>
</dbReference>
<dbReference type="Gene3D" id="1.20.1330.10">
    <property type="entry name" value="f41 fragment of flagellin, N-terminal domain"/>
    <property type="match status" value="2"/>
</dbReference>
<dbReference type="Proteomes" id="UP000621856">
    <property type="component" value="Unassembled WGS sequence"/>
</dbReference>
<dbReference type="InterPro" id="IPR046358">
    <property type="entry name" value="Flagellin_C"/>
</dbReference>
<evidence type="ECO:0000256" key="3">
    <source>
        <dbReference type="RuleBase" id="RU362073"/>
    </source>
</evidence>
<comment type="similarity">
    <text evidence="1 3">Belongs to the bacterial flagellin family.</text>
</comment>
<proteinExistence type="inferred from homology"/>
<name>A0A8J3EPS2_9PROT</name>
<organism evidence="6 8">
    <name type="scientific">Aquisalinus luteolus</name>
    <dbReference type="NCBI Taxonomy" id="1566827"/>
    <lineage>
        <taxon>Bacteria</taxon>
        <taxon>Pseudomonadati</taxon>
        <taxon>Pseudomonadota</taxon>
        <taxon>Alphaproteobacteria</taxon>
        <taxon>Parvularculales</taxon>
        <taxon>Parvularculaceae</taxon>
        <taxon>Aquisalinus</taxon>
    </lineage>
</organism>
<dbReference type="Pfam" id="PF00669">
    <property type="entry name" value="Flagellin_N"/>
    <property type="match status" value="1"/>
</dbReference>
<sequence>MSSINFNQSSLVALDTLKGINKNLGNIQSQISTGKSVGSAKDNAAIWAISKVMESDVGGFSKINESLNLGSSSVAVARAGAEQIEGLLGDMKDLIISAQEEGQDQEKIQTDIDRLNEQMTSIVNAAQFNGVNLLKGGTESLSVLSSLDRSSTGVSTSTISITRQDFTTNAQSVDTSGTYAAGTGTDTATLDATQSRTLTVGTPTAGVAYSIGLTGTDADSSTFVPATYTTAGSATGAANIAYVAKDGDTAADVAAGLAAAYATYAADNSLDTDLLNVTASGADLTFTSDSTDGTDTIAVRLDTVTSDDNVAKGLLSDVNSIDVTTTEGATAALATIETAIQGTVDAAAEFGSAEKRIDNQMEFVGKLMDSMKAGISALTDTNMEEASARLQSLQVQQQLGVQALSIANGSSQTILSLFRG</sequence>
<evidence type="ECO:0000313" key="9">
    <source>
        <dbReference type="Proteomes" id="UP000818603"/>
    </source>
</evidence>
<evidence type="ECO:0000313" key="6">
    <source>
        <dbReference type="EMBL" id="GGH92016.1"/>
    </source>
</evidence>
<dbReference type="GO" id="GO:0005198">
    <property type="term" value="F:structural molecule activity"/>
    <property type="evidence" value="ECO:0007669"/>
    <property type="project" value="UniProtKB-UniRule"/>
</dbReference>
<evidence type="ECO:0000256" key="2">
    <source>
        <dbReference type="ARBA" id="ARBA00023143"/>
    </source>
</evidence>
<comment type="function">
    <text evidence="3">Flagellin is the subunit protein which polymerizes to form the filaments of bacterial flagella.</text>
</comment>
<dbReference type="EMBL" id="VCJR02000001">
    <property type="protein sequence ID" value="NHK26333.1"/>
    <property type="molecule type" value="Genomic_DNA"/>
</dbReference>
<comment type="subcellular location">
    <subcellularLocation>
        <location evidence="3">Secreted</location>
    </subcellularLocation>
    <subcellularLocation>
        <location evidence="3">Bacterial flagellum</location>
    </subcellularLocation>
</comment>
<protein>
    <recommendedName>
        <fullName evidence="3">Flagellin</fullName>
    </recommendedName>
</protein>
<dbReference type="PANTHER" id="PTHR42792">
    <property type="entry name" value="FLAGELLIN"/>
    <property type="match status" value="1"/>
</dbReference>
<keyword evidence="2 3" id="KW-0975">Bacterial flagellum</keyword>
<dbReference type="PRINTS" id="PR00207">
    <property type="entry name" value="FLAGELLIN"/>
</dbReference>
<dbReference type="GO" id="GO:0005576">
    <property type="term" value="C:extracellular region"/>
    <property type="evidence" value="ECO:0007669"/>
    <property type="project" value="UniProtKB-SubCell"/>
</dbReference>
<reference evidence="6" key="1">
    <citation type="journal article" date="2014" name="Int. J. Syst. Evol. Microbiol.">
        <title>Complete genome sequence of Corynebacterium casei LMG S-19264T (=DSM 44701T), isolated from a smear-ripened cheese.</title>
        <authorList>
            <consortium name="US DOE Joint Genome Institute (JGI-PGF)"/>
            <person name="Walter F."/>
            <person name="Albersmeier A."/>
            <person name="Kalinowski J."/>
            <person name="Ruckert C."/>
        </authorList>
    </citation>
    <scope>NUCLEOTIDE SEQUENCE</scope>
    <source>
        <strain evidence="6">CGMCC 1.14984</strain>
    </source>
</reference>
<dbReference type="InterPro" id="IPR001029">
    <property type="entry name" value="Flagellin_N"/>
</dbReference>
<keyword evidence="3" id="KW-0964">Secreted</keyword>
<dbReference type="EMBL" id="BMGZ01000001">
    <property type="protein sequence ID" value="GGH92016.1"/>
    <property type="molecule type" value="Genomic_DNA"/>
</dbReference>
<reference evidence="6" key="3">
    <citation type="submission" date="2020-09" db="EMBL/GenBank/DDBJ databases">
        <authorList>
            <person name="Sun Q."/>
            <person name="Zhou Y."/>
        </authorList>
    </citation>
    <scope>NUCLEOTIDE SEQUENCE</scope>
    <source>
        <strain evidence="6">CGMCC 1.14984</strain>
    </source>
</reference>
<dbReference type="InterPro" id="IPR001492">
    <property type="entry name" value="Flagellin"/>
</dbReference>
<accession>A0A8J3EPS2</accession>
<evidence type="ECO:0000313" key="7">
    <source>
        <dbReference type="EMBL" id="NHK26333.1"/>
    </source>
</evidence>
<keyword evidence="9" id="KW-1185">Reference proteome</keyword>
<dbReference type="PANTHER" id="PTHR42792:SF2">
    <property type="entry name" value="FLAGELLIN"/>
    <property type="match status" value="1"/>
</dbReference>
<keyword evidence="6" id="KW-0282">Flagellum</keyword>
<keyword evidence="6" id="KW-0966">Cell projection</keyword>
<evidence type="ECO:0000313" key="8">
    <source>
        <dbReference type="Proteomes" id="UP000621856"/>
    </source>
</evidence>
<dbReference type="RefSeq" id="WP_155135691.1">
    <property type="nucleotide sequence ID" value="NZ_BMGZ01000001.1"/>
</dbReference>
<gene>
    <name evidence="7" type="ORF">FF098_000255</name>
    <name evidence="6" type="ORF">GCM10011355_00520</name>
</gene>
<feature type="domain" description="Flagellin N-terminal" evidence="4">
    <location>
        <begin position="4"/>
        <end position="136"/>
    </location>
</feature>